<dbReference type="AlphaFoldDB" id="A0A815WET0"/>
<dbReference type="Pfam" id="PF01129">
    <property type="entry name" value="ART"/>
    <property type="match status" value="1"/>
</dbReference>
<evidence type="ECO:0000256" key="2">
    <source>
        <dbReference type="ARBA" id="ARBA00009558"/>
    </source>
</evidence>
<evidence type="ECO:0000313" key="12">
    <source>
        <dbReference type="Proteomes" id="UP000663852"/>
    </source>
</evidence>
<dbReference type="InterPro" id="IPR050999">
    <property type="entry name" value="ADP-ribosyltransferase_ARG"/>
</dbReference>
<dbReference type="GO" id="GO:0090729">
    <property type="term" value="F:toxin activity"/>
    <property type="evidence" value="ECO:0007669"/>
    <property type="project" value="UniProtKB-KW"/>
</dbReference>
<dbReference type="PROSITE" id="PS51996">
    <property type="entry name" value="TR_MART"/>
    <property type="match status" value="1"/>
</dbReference>
<protein>
    <recommendedName>
        <fullName evidence="10">NAD(P)(+)--arginine ADP-ribosyltransferase</fullName>
        <ecNumber evidence="10">2.4.2.31</ecNumber>
    </recommendedName>
    <alternativeName>
        <fullName evidence="10">Mono(ADP-ribosyl)transferase</fullName>
    </alternativeName>
</protein>
<evidence type="ECO:0000256" key="5">
    <source>
        <dbReference type="ARBA" id="ARBA00022676"/>
    </source>
</evidence>
<dbReference type="GO" id="GO:0003950">
    <property type="term" value="F:NAD+ poly-ADP-ribosyltransferase activity"/>
    <property type="evidence" value="ECO:0007669"/>
    <property type="project" value="TreeGrafter"/>
</dbReference>
<keyword evidence="10" id="KW-0521">NADP</keyword>
<evidence type="ECO:0000256" key="10">
    <source>
        <dbReference type="RuleBase" id="RU361228"/>
    </source>
</evidence>
<evidence type="ECO:0000256" key="4">
    <source>
        <dbReference type="ARBA" id="ARBA00022656"/>
    </source>
</evidence>
<evidence type="ECO:0000256" key="7">
    <source>
        <dbReference type="ARBA" id="ARBA00022695"/>
    </source>
</evidence>
<evidence type="ECO:0000256" key="1">
    <source>
        <dbReference type="ARBA" id="ARBA00004613"/>
    </source>
</evidence>
<keyword evidence="3" id="KW-0964">Secreted</keyword>
<accession>A0A815WET0</accession>
<proteinExistence type="inferred from homology"/>
<dbReference type="GO" id="GO:0016779">
    <property type="term" value="F:nucleotidyltransferase activity"/>
    <property type="evidence" value="ECO:0007669"/>
    <property type="project" value="UniProtKB-KW"/>
</dbReference>
<comment type="subcellular location">
    <subcellularLocation>
        <location evidence="1">Secreted</location>
    </subcellularLocation>
</comment>
<dbReference type="EC" id="2.4.2.31" evidence="10"/>
<comment type="caution">
    <text evidence="11">The sequence shown here is derived from an EMBL/GenBank/DDBJ whole genome shotgun (WGS) entry which is preliminary data.</text>
</comment>
<keyword evidence="8" id="KW-0843">Virulence</keyword>
<keyword evidence="4" id="KW-0800">Toxin</keyword>
<dbReference type="InterPro" id="IPR000768">
    <property type="entry name" value="ART"/>
</dbReference>
<evidence type="ECO:0000256" key="6">
    <source>
        <dbReference type="ARBA" id="ARBA00022679"/>
    </source>
</evidence>
<keyword evidence="10" id="KW-0520">NAD</keyword>
<dbReference type="PANTHER" id="PTHR10339:SF25">
    <property type="entry name" value="SECRETED EXOENZYME S"/>
    <property type="match status" value="1"/>
</dbReference>
<keyword evidence="5 10" id="KW-0328">Glycosyltransferase</keyword>
<organism evidence="11 12">
    <name type="scientific">Adineta ricciae</name>
    <name type="common">Rotifer</name>
    <dbReference type="NCBI Taxonomy" id="249248"/>
    <lineage>
        <taxon>Eukaryota</taxon>
        <taxon>Metazoa</taxon>
        <taxon>Spiralia</taxon>
        <taxon>Gnathifera</taxon>
        <taxon>Rotifera</taxon>
        <taxon>Eurotatoria</taxon>
        <taxon>Bdelloidea</taxon>
        <taxon>Adinetida</taxon>
        <taxon>Adinetidae</taxon>
        <taxon>Adineta</taxon>
    </lineage>
</organism>
<dbReference type="OrthoDB" id="423533at2759"/>
<comment type="similarity">
    <text evidence="2 10">Belongs to the Arg-specific ADP-ribosyltransferase family.</text>
</comment>
<dbReference type="Gene3D" id="3.90.176.10">
    <property type="entry name" value="Toxin ADP-ribosyltransferase, Chain A, domain 1"/>
    <property type="match status" value="1"/>
</dbReference>
<gene>
    <name evidence="11" type="ORF">EDS130_LOCUS45411</name>
</gene>
<keyword evidence="7" id="KW-0548">Nucleotidyltransferase</keyword>
<evidence type="ECO:0000313" key="11">
    <source>
        <dbReference type="EMBL" id="CAF1542308.1"/>
    </source>
</evidence>
<dbReference type="Proteomes" id="UP000663852">
    <property type="component" value="Unassembled WGS sequence"/>
</dbReference>
<dbReference type="PANTHER" id="PTHR10339">
    <property type="entry name" value="ADP-RIBOSYLTRANSFERASE"/>
    <property type="match status" value="1"/>
</dbReference>
<keyword evidence="6 10" id="KW-0808">Transferase</keyword>
<evidence type="ECO:0000256" key="8">
    <source>
        <dbReference type="ARBA" id="ARBA00023026"/>
    </source>
</evidence>
<evidence type="ECO:0000256" key="9">
    <source>
        <dbReference type="ARBA" id="ARBA00047597"/>
    </source>
</evidence>
<reference evidence="11" key="1">
    <citation type="submission" date="2021-02" db="EMBL/GenBank/DDBJ databases">
        <authorList>
            <person name="Nowell W R."/>
        </authorList>
    </citation>
    <scope>NUCLEOTIDE SEQUENCE</scope>
</reference>
<dbReference type="GO" id="GO:0005576">
    <property type="term" value="C:extracellular region"/>
    <property type="evidence" value="ECO:0007669"/>
    <property type="project" value="UniProtKB-SubCell"/>
</dbReference>
<name>A0A815WET0_ADIRI</name>
<dbReference type="EMBL" id="CAJNOJ010001097">
    <property type="protein sequence ID" value="CAF1542308.1"/>
    <property type="molecule type" value="Genomic_DNA"/>
</dbReference>
<comment type="catalytic activity">
    <reaction evidence="9 10">
        <text>L-arginyl-[protein] + NAD(+) = N(omega)-(ADP-D-ribosyl)-L-arginyl-[protein] + nicotinamide + H(+)</text>
        <dbReference type="Rhea" id="RHEA:19149"/>
        <dbReference type="Rhea" id="RHEA-COMP:10532"/>
        <dbReference type="Rhea" id="RHEA-COMP:15087"/>
        <dbReference type="ChEBI" id="CHEBI:15378"/>
        <dbReference type="ChEBI" id="CHEBI:17154"/>
        <dbReference type="ChEBI" id="CHEBI:29965"/>
        <dbReference type="ChEBI" id="CHEBI:57540"/>
        <dbReference type="ChEBI" id="CHEBI:142554"/>
        <dbReference type="EC" id="2.4.2.31"/>
    </reaction>
</comment>
<evidence type="ECO:0000256" key="3">
    <source>
        <dbReference type="ARBA" id="ARBA00022525"/>
    </source>
</evidence>
<dbReference type="SUPFAM" id="SSF56399">
    <property type="entry name" value="ADP-ribosylation"/>
    <property type="match status" value="1"/>
</dbReference>
<dbReference type="GO" id="GO:0106274">
    <property type="term" value="F:NAD+-protein-arginine ADP-ribosyltransferase activity"/>
    <property type="evidence" value="ECO:0007669"/>
    <property type="project" value="UniProtKB-EC"/>
</dbReference>
<sequence length="341" mass="38206">MCEVKREMGCAPQSGIIPEGKVSKVSNCGEGRIATDSNNFRSNASRPLVAQIDRFTASSLEWTLSGFDGVLKLAQITSNLPKCSINETVEKIQAAKELEGGCEMDKVNEELNRASANNSIDSLLRAYTIESDFYKTLNKNLAKCLNPLEIGEFFHVAASVAMGTHVKLDVDWPLYFVSSIWHYVNTPNRSRNQFIGRTYRGMKITKEDFASYRINSFIIQKTFTSTSKQRLTAESFMGENELGKVSALCTYVLDSPTTNYSIDLQDISIYPDEEEVLIPPIATFKITRIVQNTKTGVYEIELSLITDKRAEDLNVGLEDWEPDDKTVDDIMHALFAMRSGK</sequence>